<dbReference type="RefSeq" id="WP_184592095.1">
    <property type="nucleotide sequence ID" value="NZ_JACHLI010000016.1"/>
</dbReference>
<evidence type="ECO:0000256" key="7">
    <source>
        <dbReference type="ARBA" id="ARBA00038093"/>
    </source>
</evidence>
<comment type="function">
    <text evidence="8">Toxic component of a toxin-antitoxin (TA) system. An RNase.</text>
</comment>
<evidence type="ECO:0000256" key="4">
    <source>
        <dbReference type="ARBA" id="ARBA00022723"/>
    </source>
</evidence>
<reference evidence="10 11" key="1">
    <citation type="submission" date="2020-08" db="EMBL/GenBank/DDBJ databases">
        <title>Functional genomics of gut bacteria from endangered species of beetles.</title>
        <authorList>
            <person name="Carlos-Shanley C."/>
        </authorList>
    </citation>
    <scope>NUCLEOTIDE SEQUENCE [LARGE SCALE GENOMIC DNA]</scope>
    <source>
        <strain evidence="10 11">S00179</strain>
    </source>
</reference>
<evidence type="ECO:0000313" key="11">
    <source>
        <dbReference type="Proteomes" id="UP000566995"/>
    </source>
</evidence>
<name>A0A7W7KLM3_PSENT</name>
<gene>
    <name evidence="8" type="primary">vapC</name>
    <name evidence="10" type="ORF">HNP46_003928</name>
</gene>
<keyword evidence="6 8" id="KW-0460">Magnesium</keyword>
<evidence type="ECO:0000256" key="2">
    <source>
        <dbReference type="ARBA" id="ARBA00022649"/>
    </source>
</evidence>
<dbReference type="Gene3D" id="3.40.50.1010">
    <property type="entry name" value="5'-nuclease"/>
    <property type="match status" value="1"/>
</dbReference>
<evidence type="ECO:0000313" key="10">
    <source>
        <dbReference type="EMBL" id="MBB4865052.1"/>
    </source>
</evidence>
<dbReference type="GO" id="GO:0016787">
    <property type="term" value="F:hydrolase activity"/>
    <property type="evidence" value="ECO:0007669"/>
    <property type="project" value="UniProtKB-KW"/>
</dbReference>
<dbReference type="HAMAP" id="MF_00265">
    <property type="entry name" value="VapC_Nob1"/>
    <property type="match status" value="1"/>
</dbReference>
<dbReference type="CDD" id="cd18737">
    <property type="entry name" value="PIN_VapC4-5_FitB-like"/>
    <property type="match status" value="1"/>
</dbReference>
<comment type="caution">
    <text evidence="10">The sequence shown here is derived from an EMBL/GenBank/DDBJ whole genome shotgun (WGS) entry which is preliminary data.</text>
</comment>
<dbReference type="EMBL" id="JACHLI010000016">
    <property type="protein sequence ID" value="MBB4865052.1"/>
    <property type="molecule type" value="Genomic_DNA"/>
</dbReference>
<dbReference type="InterPro" id="IPR002716">
    <property type="entry name" value="PIN_dom"/>
</dbReference>
<feature type="binding site" evidence="8">
    <location>
        <position position="7"/>
    </location>
    <ligand>
        <name>Mg(2+)</name>
        <dbReference type="ChEBI" id="CHEBI:18420"/>
    </ligand>
</feature>
<evidence type="ECO:0000256" key="5">
    <source>
        <dbReference type="ARBA" id="ARBA00022801"/>
    </source>
</evidence>
<evidence type="ECO:0000256" key="3">
    <source>
        <dbReference type="ARBA" id="ARBA00022722"/>
    </source>
</evidence>
<evidence type="ECO:0000259" key="9">
    <source>
        <dbReference type="Pfam" id="PF01850"/>
    </source>
</evidence>
<dbReference type="AlphaFoldDB" id="A0A7W7KLM3"/>
<dbReference type="InterPro" id="IPR029060">
    <property type="entry name" value="PIN-like_dom_sf"/>
</dbReference>
<comment type="similarity">
    <text evidence="7 8">Belongs to the PINc/VapC protein family.</text>
</comment>
<keyword evidence="4 8" id="KW-0479">Metal-binding</keyword>
<dbReference type="GO" id="GO:0004540">
    <property type="term" value="F:RNA nuclease activity"/>
    <property type="evidence" value="ECO:0007669"/>
    <property type="project" value="InterPro"/>
</dbReference>
<keyword evidence="2 8" id="KW-1277">Toxin-antitoxin system</keyword>
<dbReference type="SUPFAM" id="SSF88723">
    <property type="entry name" value="PIN domain-like"/>
    <property type="match status" value="1"/>
</dbReference>
<evidence type="ECO:0000256" key="6">
    <source>
        <dbReference type="ARBA" id="ARBA00022842"/>
    </source>
</evidence>
<accession>A0A7W7KLM3</accession>
<evidence type="ECO:0000256" key="8">
    <source>
        <dbReference type="HAMAP-Rule" id="MF_00265"/>
    </source>
</evidence>
<sequence length="121" mass="13680">MVKVLFDTNILIDYLNGHVQARDELALYSDRAISIITWMEVLIGATPATETATRAFLSSFALLALDERIAQRAVEVRQRLKVKLPDAIIKASAEVEGRLLVTRNVKDFDQREPGVRLPYRL</sequence>
<dbReference type="EC" id="3.1.-.-" evidence="8"/>
<dbReference type="GO" id="GO:0000287">
    <property type="term" value="F:magnesium ion binding"/>
    <property type="evidence" value="ECO:0007669"/>
    <property type="project" value="UniProtKB-UniRule"/>
</dbReference>
<dbReference type="InterPro" id="IPR050556">
    <property type="entry name" value="Type_II_TA_system_RNase"/>
</dbReference>
<dbReference type="Proteomes" id="UP000566995">
    <property type="component" value="Unassembled WGS sequence"/>
</dbReference>
<dbReference type="Pfam" id="PF01850">
    <property type="entry name" value="PIN"/>
    <property type="match status" value="1"/>
</dbReference>
<organism evidence="10 11">
    <name type="scientific">Pseudomonas nitroreducens</name>
    <dbReference type="NCBI Taxonomy" id="46680"/>
    <lineage>
        <taxon>Bacteria</taxon>
        <taxon>Pseudomonadati</taxon>
        <taxon>Pseudomonadota</taxon>
        <taxon>Gammaproteobacteria</taxon>
        <taxon>Pseudomonadales</taxon>
        <taxon>Pseudomonadaceae</taxon>
        <taxon>Pseudomonas</taxon>
    </lineage>
</organism>
<keyword evidence="8" id="KW-0800">Toxin</keyword>
<feature type="domain" description="PIN" evidence="9">
    <location>
        <begin position="4"/>
        <end position="106"/>
    </location>
</feature>
<dbReference type="PANTHER" id="PTHR33653:SF1">
    <property type="entry name" value="RIBONUCLEASE VAPC2"/>
    <property type="match status" value="1"/>
</dbReference>
<dbReference type="InterPro" id="IPR022907">
    <property type="entry name" value="VapC_family"/>
</dbReference>
<dbReference type="PANTHER" id="PTHR33653">
    <property type="entry name" value="RIBONUCLEASE VAPC2"/>
    <property type="match status" value="1"/>
</dbReference>
<keyword evidence="5 8" id="KW-0378">Hydrolase</keyword>
<evidence type="ECO:0000256" key="1">
    <source>
        <dbReference type="ARBA" id="ARBA00001946"/>
    </source>
</evidence>
<protein>
    <recommendedName>
        <fullName evidence="8">Ribonuclease VapC</fullName>
        <shortName evidence="8">RNase VapC</shortName>
        <ecNumber evidence="8">3.1.-.-</ecNumber>
    </recommendedName>
    <alternativeName>
        <fullName evidence="8">Toxin VapC</fullName>
    </alternativeName>
</protein>
<proteinExistence type="inferred from homology"/>
<keyword evidence="3 8" id="KW-0540">Nuclease</keyword>
<feature type="binding site" evidence="8">
    <location>
        <position position="86"/>
    </location>
    <ligand>
        <name>Mg(2+)</name>
        <dbReference type="ChEBI" id="CHEBI:18420"/>
    </ligand>
</feature>
<comment type="cofactor">
    <cofactor evidence="1 8">
        <name>Mg(2+)</name>
        <dbReference type="ChEBI" id="CHEBI:18420"/>
    </cofactor>
</comment>
<dbReference type="GO" id="GO:0090729">
    <property type="term" value="F:toxin activity"/>
    <property type="evidence" value="ECO:0007669"/>
    <property type="project" value="UniProtKB-KW"/>
</dbReference>